<dbReference type="GO" id="GO:0000030">
    <property type="term" value="F:mannosyltransferase activity"/>
    <property type="evidence" value="ECO:0007669"/>
    <property type="project" value="TreeGrafter"/>
</dbReference>
<dbReference type="eggNOG" id="KOG1124">
    <property type="taxonomic scope" value="Eukaryota"/>
</dbReference>
<dbReference type="GO" id="GO:0035269">
    <property type="term" value="P:protein O-linked glycosylation via mannose"/>
    <property type="evidence" value="ECO:0007669"/>
    <property type="project" value="TreeGrafter"/>
</dbReference>
<reference evidence="1" key="2">
    <citation type="submission" date="2015-02" db="UniProtKB">
        <authorList>
            <consortium name="EnsemblMetazoa"/>
        </authorList>
    </citation>
    <scope>IDENTIFICATION</scope>
</reference>
<dbReference type="Proteomes" id="UP000014500">
    <property type="component" value="Unassembled WGS sequence"/>
</dbReference>
<dbReference type="PANTHER" id="PTHR44395">
    <property type="match status" value="1"/>
</dbReference>
<dbReference type="EnsemblMetazoa" id="SMAR008851-RA">
    <property type="protein sequence ID" value="SMAR008851-PA"/>
    <property type="gene ID" value="SMAR008851"/>
</dbReference>
<dbReference type="AlphaFoldDB" id="T1J5F1"/>
<name>T1J5F1_STRMM</name>
<dbReference type="EMBL" id="JH431861">
    <property type="status" value="NOT_ANNOTATED_CDS"/>
    <property type="molecule type" value="Genomic_DNA"/>
</dbReference>
<sequence length="110" mass="12662">MKKEHMYAGVVFFTCVACYLNSLRCGFVFDDMSAVKENKDLRPHTPIMNLFFNDFWGTAMHKEFVNIKFLKGDLSKGDGGSGRRKEMGQKLKFSVRVFRGCCKMDTILLM</sequence>
<accession>T1J5F1</accession>
<protein>
    <submittedName>
        <fullName evidence="1">Uncharacterized protein</fullName>
    </submittedName>
</protein>
<dbReference type="HOGENOM" id="CLU_2174108_0_0_1"/>
<reference evidence="2" key="1">
    <citation type="submission" date="2011-05" db="EMBL/GenBank/DDBJ databases">
        <authorList>
            <person name="Richards S.R."/>
            <person name="Qu J."/>
            <person name="Jiang H."/>
            <person name="Jhangiani S.N."/>
            <person name="Agravi P."/>
            <person name="Goodspeed R."/>
            <person name="Gross S."/>
            <person name="Mandapat C."/>
            <person name="Jackson L."/>
            <person name="Mathew T."/>
            <person name="Pu L."/>
            <person name="Thornton R."/>
            <person name="Saada N."/>
            <person name="Wilczek-Boney K.B."/>
            <person name="Lee S."/>
            <person name="Kovar C."/>
            <person name="Wu Y."/>
            <person name="Scherer S.E."/>
            <person name="Worley K.C."/>
            <person name="Muzny D.M."/>
            <person name="Gibbs R."/>
        </authorList>
    </citation>
    <scope>NUCLEOTIDE SEQUENCE</scope>
    <source>
        <strain evidence="2">Brora</strain>
    </source>
</reference>
<dbReference type="PANTHER" id="PTHR44395:SF1">
    <property type="entry name" value="PROTEIN O-MANNOSYL-TRANSFERASE TMTC3"/>
    <property type="match status" value="1"/>
</dbReference>
<keyword evidence="2" id="KW-1185">Reference proteome</keyword>
<dbReference type="GO" id="GO:0005783">
    <property type="term" value="C:endoplasmic reticulum"/>
    <property type="evidence" value="ECO:0007669"/>
    <property type="project" value="TreeGrafter"/>
</dbReference>
<proteinExistence type="predicted"/>
<dbReference type="PhylomeDB" id="T1J5F1"/>
<organism evidence="1 2">
    <name type="scientific">Strigamia maritima</name>
    <name type="common">European centipede</name>
    <name type="synonym">Geophilus maritimus</name>
    <dbReference type="NCBI Taxonomy" id="126957"/>
    <lineage>
        <taxon>Eukaryota</taxon>
        <taxon>Metazoa</taxon>
        <taxon>Ecdysozoa</taxon>
        <taxon>Arthropoda</taxon>
        <taxon>Myriapoda</taxon>
        <taxon>Chilopoda</taxon>
        <taxon>Pleurostigmophora</taxon>
        <taxon>Geophilomorpha</taxon>
        <taxon>Linotaeniidae</taxon>
        <taxon>Strigamia</taxon>
    </lineage>
</organism>
<dbReference type="STRING" id="126957.T1J5F1"/>
<evidence type="ECO:0000313" key="1">
    <source>
        <dbReference type="EnsemblMetazoa" id="SMAR008851-PA"/>
    </source>
</evidence>
<evidence type="ECO:0000313" key="2">
    <source>
        <dbReference type="Proteomes" id="UP000014500"/>
    </source>
</evidence>